<reference evidence="2 3" key="1">
    <citation type="submission" date="2017-07" db="EMBL/GenBank/DDBJ databases">
        <title>Leptospira spp. isolated from tropical soils.</title>
        <authorList>
            <person name="Thibeaux R."/>
            <person name="Iraola G."/>
            <person name="Ferres I."/>
            <person name="Bierque E."/>
            <person name="Girault D."/>
            <person name="Soupe-Gilbert M.-E."/>
            <person name="Picardeau M."/>
            <person name="Goarant C."/>
        </authorList>
    </citation>
    <scope>NUCLEOTIDE SEQUENCE [LARGE SCALE GENOMIC DNA]</scope>
    <source>
        <strain evidence="2 3">FH2-B-A1</strain>
    </source>
</reference>
<dbReference type="AlphaFoldDB" id="A0A2N0AHX6"/>
<name>A0A2N0AHX6_9LEPT</name>
<feature type="coiled-coil region" evidence="1">
    <location>
        <begin position="674"/>
        <end position="824"/>
    </location>
</feature>
<evidence type="ECO:0000313" key="2">
    <source>
        <dbReference type="EMBL" id="PJZ83908.1"/>
    </source>
</evidence>
<dbReference type="Pfam" id="PF26406">
    <property type="entry name" value="DUF8104"/>
    <property type="match status" value="1"/>
</dbReference>
<dbReference type="RefSeq" id="WP_100744291.1">
    <property type="nucleotide sequence ID" value="NZ_NPDW01000002.1"/>
</dbReference>
<keyword evidence="1" id="KW-0175">Coiled coil</keyword>
<evidence type="ECO:0000256" key="1">
    <source>
        <dbReference type="SAM" id="Coils"/>
    </source>
</evidence>
<feature type="coiled-coil region" evidence="1">
    <location>
        <begin position="894"/>
        <end position="997"/>
    </location>
</feature>
<dbReference type="NCBIfam" id="NF047515">
    <property type="entry name" value="SpiroCoCo_C"/>
    <property type="match status" value="1"/>
</dbReference>
<dbReference type="Gene3D" id="1.20.120.20">
    <property type="entry name" value="Apolipoprotein"/>
    <property type="match status" value="1"/>
</dbReference>
<sequence>MGLEVFLLPFLASVAVTIGLRRLDKSNTKLSQLKRYASKLTDEIDGVALQKIQLVKDAGIDLDILVKQSRKVAEDIQHLSSESRDLFEKIRASKDYLSSLSGEMEQIQDLSTQVRREKQYMEEGLSQINTHKRELREVSEDMEALHNESISMLDTFQNKLNFRSDEILQSVAQKMVELESLLETKSDFLDNSLSKIAETAREKLLSHADVMVGETAGRLDHARKEMDLLLESMKYAQGDLDVRLTKFEDTSSLLSDKVDKFDERLEEKYQRASGKLDEKVNLLEKKIQERFDSIFDQVTHTKDSFMKGLSQETDAIKREIEDLSLETLSKRDDIINETRRQADGINQTIIQFQEKYLEAENKLLRQADIRKQELIREIEAFSEEFHRISEDLKEEASSLKKSALQELKDFDRELDAVRTNQEIVIKTSLFELRKELEDRMNSDFKLQKSEMESDLETVHSQVKDLSESISAQTKDVDEYVEELKSALRESAHEILETAEEKAKESEEIVTEKIRIANANLEQFVSKWEDELGKIREDQNYSIEKLQDRLKEIHIEGADLLGEFQNQFQKAKSNLDLAAESKTKESISRLEDETKLARSEVERILKHLEESGESFFNLQEEKMDRLNETIDSKISHQLTKLLDKGNVQLGQLEDKISNHLNTVKRNLDESIKRSKDESKKQIETYQRDYEKSFKEIAKESQDFLKESLDRFQDLKHEIRNGLDDLNDTKEETLSSFQSEMETLKEDILTLSSELETVKEHSDLFASAKQIADESNRAVEEISEALRALEKNRPDIDLYQSAISEFTELRKEIANELETLKEAQFQTEDIDKQVQILASNLVHVSETMEGFEQSLSEISSIETRVAKLTAEQSKIESFLSSLQESQDSVFHLVENLEGQKYNARELQARLDILDREIEVVEAREKELTETIRLAENRTSFLVEREAQIDSVERKFDKIEELLGDLSDRHRQILTLQKRLEDLKESSRETKEDLESLLGEADETFEKLSEFLDIVQGAMQSPVPAGKSDRKVSGNPLVERKRATIQSLHDNYQWSSEAISEKLNIEKSLVDSILGVRKK</sequence>
<evidence type="ECO:0000313" key="3">
    <source>
        <dbReference type="Proteomes" id="UP000232145"/>
    </source>
</evidence>
<dbReference type="EMBL" id="NPDX01000004">
    <property type="protein sequence ID" value="PJZ83908.1"/>
    <property type="molecule type" value="Genomic_DNA"/>
</dbReference>
<feature type="coiled-coil region" evidence="1">
    <location>
        <begin position="306"/>
        <end position="420"/>
    </location>
</feature>
<dbReference type="NCBIfam" id="NF047514">
    <property type="entry name" value="SpiroCoCo_N"/>
    <property type="match status" value="1"/>
</dbReference>
<proteinExistence type="predicted"/>
<feature type="coiled-coil region" evidence="1">
    <location>
        <begin position="462"/>
        <end position="508"/>
    </location>
</feature>
<comment type="caution">
    <text evidence="2">The sequence shown here is derived from an EMBL/GenBank/DDBJ whole genome shotgun (WGS) entry which is preliminary data.</text>
</comment>
<gene>
    <name evidence="2" type="ORF">CH364_14180</name>
</gene>
<dbReference type="Proteomes" id="UP000232145">
    <property type="component" value="Unassembled WGS sequence"/>
</dbReference>
<dbReference type="NCBIfam" id="NF047516">
    <property type="entry name" value="LA_3659_fam"/>
    <property type="match status" value="1"/>
</dbReference>
<dbReference type="OrthoDB" id="342687at2"/>
<feature type="coiled-coil region" evidence="1">
    <location>
        <begin position="121"/>
        <end position="148"/>
    </location>
</feature>
<keyword evidence="3" id="KW-1185">Reference proteome</keyword>
<evidence type="ECO:0008006" key="4">
    <source>
        <dbReference type="Google" id="ProtNLM"/>
    </source>
</evidence>
<organism evidence="2 3">
    <name type="scientific">Leptospira harrisiae</name>
    <dbReference type="NCBI Taxonomy" id="2023189"/>
    <lineage>
        <taxon>Bacteria</taxon>
        <taxon>Pseudomonadati</taxon>
        <taxon>Spirochaetota</taxon>
        <taxon>Spirochaetia</taxon>
        <taxon>Leptospirales</taxon>
        <taxon>Leptospiraceae</taxon>
        <taxon>Leptospira</taxon>
    </lineage>
</organism>
<protein>
    <recommendedName>
        <fullName evidence="4">Chromosome segregation protein SMC</fullName>
    </recommendedName>
</protein>
<dbReference type="InterPro" id="IPR058417">
    <property type="entry name" value="DUF8104"/>
</dbReference>
<accession>A0A2N0AHX6</accession>